<dbReference type="EMBL" id="CP052766">
    <property type="protein sequence ID" value="QJR82134.1"/>
    <property type="molecule type" value="Genomic_DNA"/>
</dbReference>
<evidence type="ECO:0000313" key="2">
    <source>
        <dbReference type="EMBL" id="QJR82134.1"/>
    </source>
</evidence>
<evidence type="ECO:0000313" key="3">
    <source>
        <dbReference type="Proteomes" id="UP000219285"/>
    </source>
</evidence>
<dbReference type="RefSeq" id="WP_075609870.1">
    <property type="nucleotide sequence ID" value="NZ_CP052766.1"/>
</dbReference>
<reference evidence="3" key="1">
    <citation type="submission" date="2014-12" db="EMBL/GenBank/DDBJ databases">
        <title>Complete genome sequence of a multi-drug resistant Klebsiella pneumoniae.</title>
        <authorList>
            <person name="Hua X."/>
            <person name="Chen Q."/>
            <person name="Li X."/>
            <person name="Feng Y."/>
            <person name="Ruan Z."/>
            <person name="Yu Y."/>
        </authorList>
    </citation>
    <scope>NUCLEOTIDE SEQUENCE [LARGE SCALE GENOMIC DNA]</scope>
    <source>
        <strain evidence="3">5.12</strain>
    </source>
</reference>
<organism evidence="2 3">
    <name type="scientific">Alteromonas pelagimontana</name>
    <dbReference type="NCBI Taxonomy" id="1858656"/>
    <lineage>
        <taxon>Bacteria</taxon>
        <taxon>Pseudomonadati</taxon>
        <taxon>Pseudomonadota</taxon>
        <taxon>Gammaproteobacteria</taxon>
        <taxon>Alteromonadales</taxon>
        <taxon>Alteromonadaceae</taxon>
        <taxon>Alteromonas/Salinimonas group</taxon>
        <taxon>Alteromonas</taxon>
    </lineage>
</organism>
<dbReference type="Proteomes" id="UP000219285">
    <property type="component" value="Chromosome"/>
</dbReference>
<gene>
    <name evidence="2" type="ORF">CA267_015945</name>
</gene>
<evidence type="ECO:0000256" key="1">
    <source>
        <dbReference type="SAM" id="SignalP"/>
    </source>
</evidence>
<accession>A0A6M4MG26</accession>
<dbReference type="AlphaFoldDB" id="A0A6M4MG26"/>
<proteinExistence type="predicted"/>
<keyword evidence="1" id="KW-0732">Signal</keyword>
<feature type="signal peptide" evidence="1">
    <location>
        <begin position="1"/>
        <end position="24"/>
    </location>
</feature>
<feature type="chain" id="PRO_5028909116" evidence="1">
    <location>
        <begin position="25"/>
        <end position="191"/>
    </location>
</feature>
<sequence>MRISKIAKVSLVTSLLISPFTAFSAEKIAKGTYSAQSGWVKTYETADLANRTSPQQLGVYEIQLINTGWKDIPPRERKGIQRKITLKGVLLGVIDSQTFIASHTMADINRQYVIRSEGDQVLPTSGDPYCSTGVPMTVREQVNLTSATGAYANLAGGTLYFEGTVNNCPTDPEFGKNDLEVLPTMGEVVFN</sequence>
<dbReference type="KEGG" id="apel:CA267_015945"/>
<reference evidence="2 3" key="2">
    <citation type="submission" date="2020-04" db="EMBL/GenBank/DDBJ databases">
        <title>Complete genome sequence of Alteromonas pelagimontana 5.12T.</title>
        <authorList>
            <person name="Sinha R.K."/>
            <person name="Krishnan K.P."/>
            <person name="Kurian J.P."/>
        </authorList>
    </citation>
    <scope>NUCLEOTIDE SEQUENCE [LARGE SCALE GENOMIC DNA]</scope>
    <source>
        <strain evidence="2 3">5.12</strain>
    </source>
</reference>
<name>A0A6M4MG26_9ALTE</name>
<protein>
    <submittedName>
        <fullName evidence="2">Uncharacterized protein</fullName>
    </submittedName>
</protein>
<dbReference type="OrthoDB" id="6331686at2"/>
<keyword evidence="3" id="KW-1185">Reference proteome</keyword>